<evidence type="ECO:0000313" key="3">
    <source>
        <dbReference type="Proteomes" id="UP000004371"/>
    </source>
</evidence>
<evidence type="ECO:0000256" key="1">
    <source>
        <dbReference type="SAM" id="MobiDB-lite"/>
    </source>
</evidence>
<organism evidence="2 3">
    <name type="scientific">Vibrio brasiliensis LMG 20546</name>
    <dbReference type="NCBI Taxonomy" id="945543"/>
    <lineage>
        <taxon>Bacteria</taxon>
        <taxon>Pseudomonadati</taxon>
        <taxon>Pseudomonadota</taxon>
        <taxon>Gammaproteobacteria</taxon>
        <taxon>Vibrionales</taxon>
        <taxon>Vibrionaceae</taxon>
        <taxon>Vibrio</taxon>
        <taxon>Vibrio oreintalis group</taxon>
    </lineage>
</organism>
<dbReference type="Proteomes" id="UP000004371">
    <property type="component" value="Unassembled WGS sequence"/>
</dbReference>
<name>E8LRX1_9VIBR</name>
<comment type="caution">
    <text evidence="2">The sequence shown here is derived from an EMBL/GenBank/DDBJ whole genome shotgun (WGS) entry which is preliminary data.</text>
</comment>
<dbReference type="AlphaFoldDB" id="E8LRX1"/>
<feature type="non-terminal residue" evidence="2">
    <location>
        <position position="1"/>
    </location>
</feature>
<accession>E8LRX1</accession>
<reference evidence="2 3" key="1">
    <citation type="journal article" date="2012" name="Int. J. Syst. Evol. Microbiol.">
        <title>Vibrio caribbeanicus sp. nov., isolated from the marine sponge Scleritoderma cyanea.</title>
        <authorList>
            <person name="Hoffmann M."/>
            <person name="Monday S.R."/>
            <person name="Allard M.W."/>
            <person name="Strain E.A."/>
            <person name="Whittaker P."/>
            <person name="Naum M."/>
            <person name="McCarthy P.J."/>
            <person name="Lopez J.V."/>
            <person name="Fischer M."/>
            <person name="Brown E.W."/>
        </authorList>
    </citation>
    <scope>NUCLEOTIDE SEQUENCE [LARGE SCALE GENOMIC DNA]</scope>
    <source>
        <strain evidence="2 3">LMG 20546</strain>
    </source>
</reference>
<sequence length="109" mass="12477">RVGNSRAGERREARGERREARGERREARGERREARGERREARGERREARGERREYYLFAGTTPVNTFNTKGSINSLPAPNISKDEVRPSFPVAKRSSYPKGIARSVYVA</sequence>
<dbReference type="EMBL" id="AEVS01000038">
    <property type="protein sequence ID" value="EGA66544.1"/>
    <property type="molecule type" value="Genomic_DNA"/>
</dbReference>
<gene>
    <name evidence="2" type="ORF">VIBR0546_01153</name>
</gene>
<proteinExistence type="predicted"/>
<feature type="compositionally biased region" description="Basic and acidic residues" evidence="1">
    <location>
        <begin position="7"/>
        <end position="51"/>
    </location>
</feature>
<keyword evidence="3" id="KW-1185">Reference proteome</keyword>
<feature type="region of interest" description="Disordered" evidence="1">
    <location>
        <begin position="1"/>
        <end position="51"/>
    </location>
</feature>
<evidence type="ECO:0000313" key="2">
    <source>
        <dbReference type="EMBL" id="EGA66544.1"/>
    </source>
</evidence>
<protein>
    <submittedName>
        <fullName evidence="2">Uncharacterized protein</fullName>
    </submittedName>
</protein>